<feature type="signal peptide" evidence="2">
    <location>
        <begin position="1"/>
        <end position="26"/>
    </location>
</feature>
<name>T1DIB8_9DIPT</name>
<proteinExistence type="evidence at transcript level"/>
<feature type="chain" id="PRO_5004574744" description="VWFC domain-containing protein" evidence="2">
    <location>
        <begin position="27"/>
        <end position="330"/>
    </location>
</feature>
<dbReference type="SMART" id="SM00214">
    <property type="entry name" value="VWC"/>
    <property type="match status" value="1"/>
</dbReference>
<sequence length="330" mass="37777">MNSIGEMKLIIIMSTLLLAVSIEISADENKCRNVTCPRPAACPLDSYPKTVTKHYSPIHHPRSNTKEIIRHNRSIEDYQQQNKSVNKKASSYNHYRQKRITTNDEILLQLCCPQQECVCKPNYCDQACPPDKIPINNTYPTDNNDLQLGVPGNCCISCKNNYCMHHHKFYMHGEKWRGDDCTTCECEYGEIKCQLPLCNPPSCLTYKQVPGECCPICDDDATNFCKDVRYCNIHCKYGYKKRGSCELCECTRNYINQTSFHPEIETSNRESSLENANNNVKAGPHQEHTAKNDIYLVCIFIIFGITVTAMILIVWYRFYGSAKYSTVQIA</sequence>
<organism evidence="4">
    <name type="scientific">Psorophora albipes</name>
    <dbReference type="NCBI Taxonomy" id="869069"/>
    <lineage>
        <taxon>Eukaryota</taxon>
        <taxon>Metazoa</taxon>
        <taxon>Ecdysozoa</taxon>
        <taxon>Arthropoda</taxon>
        <taxon>Hexapoda</taxon>
        <taxon>Insecta</taxon>
        <taxon>Pterygota</taxon>
        <taxon>Neoptera</taxon>
        <taxon>Endopterygota</taxon>
        <taxon>Diptera</taxon>
        <taxon>Nematocera</taxon>
        <taxon>Culicoidea</taxon>
        <taxon>Culicidae</taxon>
        <taxon>Culicinae</taxon>
        <taxon>Aedini</taxon>
        <taxon>Psorophora</taxon>
    </lineage>
</organism>
<evidence type="ECO:0000256" key="2">
    <source>
        <dbReference type="SAM" id="SignalP"/>
    </source>
</evidence>
<accession>T1DIB8</accession>
<evidence type="ECO:0000259" key="3">
    <source>
        <dbReference type="PROSITE" id="PS50184"/>
    </source>
</evidence>
<dbReference type="SUPFAM" id="SSF57603">
    <property type="entry name" value="FnI-like domain"/>
    <property type="match status" value="1"/>
</dbReference>
<dbReference type="AlphaFoldDB" id="T1DIB8"/>
<evidence type="ECO:0000313" key="4">
    <source>
        <dbReference type="EMBL" id="JAA93836.1"/>
    </source>
</evidence>
<evidence type="ECO:0000256" key="1">
    <source>
        <dbReference type="SAM" id="Phobius"/>
    </source>
</evidence>
<keyword evidence="1" id="KW-0812">Transmembrane</keyword>
<dbReference type="InterPro" id="IPR001007">
    <property type="entry name" value="VWF_dom"/>
</dbReference>
<feature type="transmembrane region" description="Helical" evidence="1">
    <location>
        <begin position="294"/>
        <end position="316"/>
    </location>
</feature>
<dbReference type="Gene3D" id="2.10.70.10">
    <property type="entry name" value="Complement Module, domain 1"/>
    <property type="match status" value="1"/>
</dbReference>
<keyword evidence="1" id="KW-0472">Membrane</keyword>
<keyword evidence="1" id="KW-1133">Transmembrane helix</keyword>
<dbReference type="PANTHER" id="PTHR46439:SF1">
    <property type="entry name" value="CYSTEINE-RICH MOTOR NEURON 1 PROTEIN"/>
    <property type="match status" value="1"/>
</dbReference>
<dbReference type="PANTHER" id="PTHR46439">
    <property type="entry name" value="CYSTEINE-RICH MOTOR NEURON 1 PROTEIN"/>
    <property type="match status" value="1"/>
</dbReference>
<dbReference type="InterPro" id="IPR052624">
    <property type="entry name" value="CRIM1"/>
</dbReference>
<keyword evidence="2" id="KW-0732">Signal</keyword>
<dbReference type="GO" id="GO:0005886">
    <property type="term" value="C:plasma membrane"/>
    <property type="evidence" value="ECO:0007669"/>
    <property type="project" value="TreeGrafter"/>
</dbReference>
<protein>
    <recommendedName>
        <fullName evidence="3">VWFC domain-containing protein</fullName>
    </recommendedName>
</protein>
<dbReference type="PROSITE" id="PS50184">
    <property type="entry name" value="VWFC_2"/>
    <property type="match status" value="1"/>
</dbReference>
<feature type="domain" description="VWFC" evidence="3">
    <location>
        <begin position="161"/>
        <end position="218"/>
    </location>
</feature>
<dbReference type="PROSITE" id="PS01208">
    <property type="entry name" value="VWFC_1"/>
    <property type="match status" value="1"/>
</dbReference>
<dbReference type="EMBL" id="GALA01001016">
    <property type="protein sequence ID" value="JAA93836.1"/>
    <property type="molecule type" value="mRNA"/>
</dbReference>
<dbReference type="Pfam" id="PF23334">
    <property type="entry name" value="VWC2L_2nd"/>
    <property type="match status" value="1"/>
</dbReference>
<reference evidence="4" key="1">
    <citation type="journal article" date="2013" name="BMC Genomics">
        <title>A deep insight into the sialotranscriptome of the mosquito, Psorophora albipes.</title>
        <authorList>
            <person name="Chagas A.C."/>
            <person name="Calvo E."/>
            <person name="Rios-Velasquez C.M."/>
            <person name="Pessoa F.A."/>
            <person name="Medeiros J.F."/>
            <person name="Ribeiro J.M."/>
        </authorList>
    </citation>
    <scope>NUCLEOTIDE SEQUENCE</scope>
</reference>